<reference evidence="1" key="1">
    <citation type="submission" date="2013-07" db="EMBL/GenBank/DDBJ databases">
        <title>The genome of an arbuscular mycorrhizal fungus provides insights into the evolution of the oldest plant symbiosis.</title>
        <authorList>
            <consortium name="DOE Joint Genome Institute"/>
            <person name="Tisserant E."/>
            <person name="Malbreil M."/>
            <person name="Kuo A."/>
            <person name="Kohler A."/>
            <person name="Symeonidi A."/>
            <person name="Balestrini R."/>
            <person name="Charron P."/>
            <person name="Duensing N."/>
            <person name="Frei-dit-Frey N."/>
            <person name="Gianinazzi-Pearson V."/>
            <person name="Gilbert B."/>
            <person name="Handa Y."/>
            <person name="Hijri M."/>
            <person name="Kaul R."/>
            <person name="Kawaguchi M."/>
            <person name="Krajinski F."/>
            <person name="Lammers P."/>
            <person name="Lapierre D."/>
            <person name="Masclaux F.G."/>
            <person name="Murat C."/>
            <person name="Morin E."/>
            <person name="Ndikumana S."/>
            <person name="Pagni M."/>
            <person name="Petitpierre D."/>
            <person name="Requena N."/>
            <person name="Rosikiewicz P."/>
            <person name="Riley R."/>
            <person name="Saito K."/>
            <person name="San Clemente H."/>
            <person name="Shapiro H."/>
            <person name="van Tuinen D."/>
            <person name="Becard G."/>
            <person name="Bonfante P."/>
            <person name="Paszkowski U."/>
            <person name="Shachar-Hill Y."/>
            <person name="Young J.P."/>
            <person name="Sanders I.R."/>
            <person name="Henrissat B."/>
            <person name="Rensing S.A."/>
            <person name="Grigoriev I.V."/>
            <person name="Corradi N."/>
            <person name="Roux C."/>
            <person name="Martin F."/>
        </authorList>
    </citation>
    <scope>NUCLEOTIDE SEQUENCE</scope>
    <source>
        <strain evidence="1">DAOM 197198</strain>
    </source>
</reference>
<gene>
    <name evidence="1" type="ORF">GLOINDRAFT_24058</name>
</gene>
<dbReference type="Pfam" id="PF17027">
    <property type="entry name" value="Bromo_TP_like"/>
    <property type="match status" value="1"/>
</dbReference>
<name>U9U6E7_RHIID</name>
<evidence type="ECO:0000313" key="1">
    <source>
        <dbReference type="EMBL" id="ESA15262.1"/>
    </source>
</evidence>
<accession>U9U6E7</accession>
<organism evidence="1">
    <name type="scientific">Rhizophagus irregularis (strain DAOM 181602 / DAOM 197198 / MUCL 43194)</name>
    <name type="common">Arbuscular mycorrhizal fungus</name>
    <name type="synonym">Glomus intraradices</name>
    <dbReference type="NCBI Taxonomy" id="747089"/>
    <lineage>
        <taxon>Eukaryota</taxon>
        <taxon>Fungi</taxon>
        <taxon>Fungi incertae sedis</taxon>
        <taxon>Mucoromycota</taxon>
        <taxon>Glomeromycotina</taxon>
        <taxon>Glomeromycetes</taxon>
        <taxon>Glomerales</taxon>
        <taxon>Glomeraceae</taxon>
        <taxon>Rhizophagus</taxon>
    </lineage>
</organism>
<dbReference type="AlphaFoldDB" id="U9U6E7"/>
<protein>
    <submittedName>
        <fullName evidence="1">Uncharacterized protein</fullName>
    </submittedName>
</protein>
<dbReference type="HOGENOM" id="CLU_2293140_0_0_1"/>
<proteinExistence type="predicted"/>
<dbReference type="InterPro" id="IPR031498">
    <property type="entry name" value="Bromo_TP-like"/>
</dbReference>
<sequence>MKNSIFNRSSSKIHSILPYDIISTFSIQVTENLKKIQTNQHSEFVFAFKKQPAKKKEEYQHIEHIVINQYRTDIESSIKNRTNKKLVCSKDFTISFNSFQD</sequence>
<dbReference type="EMBL" id="KI282137">
    <property type="protein sequence ID" value="ESA15262.1"/>
    <property type="molecule type" value="Genomic_DNA"/>
</dbReference>